<feature type="transmembrane region" description="Helical" evidence="2">
    <location>
        <begin position="42"/>
        <end position="64"/>
    </location>
</feature>
<dbReference type="OrthoDB" id="3473553at2"/>
<evidence type="ECO:0000313" key="4">
    <source>
        <dbReference type="Proteomes" id="UP000265768"/>
    </source>
</evidence>
<name>A0A3A4AX61_9ACTN</name>
<reference evidence="3 4" key="1">
    <citation type="submission" date="2018-09" db="EMBL/GenBank/DDBJ databases">
        <title>YIM 75507 draft genome.</title>
        <authorList>
            <person name="Tang S."/>
            <person name="Feng Y."/>
        </authorList>
    </citation>
    <scope>NUCLEOTIDE SEQUENCE [LARGE SCALE GENOMIC DNA]</scope>
    <source>
        <strain evidence="3 4">YIM 75507</strain>
    </source>
</reference>
<dbReference type="Proteomes" id="UP000265768">
    <property type="component" value="Unassembled WGS sequence"/>
</dbReference>
<proteinExistence type="predicted"/>
<feature type="region of interest" description="Disordered" evidence="1">
    <location>
        <begin position="153"/>
        <end position="222"/>
    </location>
</feature>
<dbReference type="AlphaFoldDB" id="A0A3A4AX61"/>
<evidence type="ECO:0000256" key="1">
    <source>
        <dbReference type="SAM" id="MobiDB-lite"/>
    </source>
</evidence>
<gene>
    <name evidence="3" type="ORF">D5H75_31850</name>
</gene>
<sequence length="222" mass="23491">MSEDTERAQGPTMIAATNILRPPPAVIGSINQRLTLPRTVKLTTILFGGVGACLGLLVATAVAGAGFQQLMYGSVLGAAAGWLVVNYSPLSGESMLTWLGLTVRATTARKVSVDGKPVRLYIGIAPLHRTAAGTVRMLPGAVPVQAAQWDERGVPLPVPIPGADKLAGSPLKKGRDRLRPSTELSTQGRKPPKQRSRKPTPPARPSAASPTDHGKARHRRRR</sequence>
<keyword evidence="2" id="KW-0812">Transmembrane</keyword>
<accession>A0A3A4AX61</accession>
<keyword evidence="4" id="KW-1185">Reference proteome</keyword>
<keyword evidence="2" id="KW-1133">Transmembrane helix</keyword>
<dbReference type="RefSeq" id="WP_119930278.1">
    <property type="nucleotide sequence ID" value="NZ_QZEY01000017.1"/>
</dbReference>
<keyword evidence="2" id="KW-0472">Membrane</keyword>
<evidence type="ECO:0000313" key="3">
    <source>
        <dbReference type="EMBL" id="RJL24022.1"/>
    </source>
</evidence>
<dbReference type="EMBL" id="QZEY01000017">
    <property type="protein sequence ID" value="RJL24022.1"/>
    <property type="molecule type" value="Genomic_DNA"/>
</dbReference>
<comment type="caution">
    <text evidence="3">The sequence shown here is derived from an EMBL/GenBank/DDBJ whole genome shotgun (WGS) entry which is preliminary data.</text>
</comment>
<organism evidence="3 4">
    <name type="scientific">Bailinhaonella thermotolerans</name>
    <dbReference type="NCBI Taxonomy" id="1070861"/>
    <lineage>
        <taxon>Bacteria</taxon>
        <taxon>Bacillati</taxon>
        <taxon>Actinomycetota</taxon>
        <taxon>Actinomycetes</taxon>
        <taxon>Streptosporangiales</taxon>
        <taxon>Streptosporangiaceae</taxon>
        <taxon>Bailinhaonella</taxon>
    </lineage>
</organism>
<protein>
    <submittedName>
        <fullName evidence="3">Uncharacterized protein</fullName>
    </submittedName>
</protein>
<evidence type="ECO:0000256" key="2">
    <source>
        <dbReference type="SAM" id="Phobius"/>
    </source>
</evidence>